<dbReference type="Proteomes" id="UP001151760">
    <property type="component" value="Unassembled WGS sequence"/>
</dbReference>
<name>A0ABQ5ECP1_9ASTR</name>
<keyword evidence="3" id="KW-1185">Reference proteome</keyword>
<feature type="region of interest" description="Disordered" evidence="1">
    <location>
        <begin position="135"/>
        <end position="160"/>
    </location>
</feature>
<evidence type="ECO:0000256" key="1">
    <source>
        <dbReference type="SAM" id="MobiDB-lite"/>
    </source>
</evidence>
<dbReference type="EMBL" id="BQNB010016172">
    <property type="protein sequence ID" value="GJT48660.1"/>
    <property type="molecule type" value="Genomic_DNA"/>
</dbReference>
<accession>A0ABQ5ECP1</accession>
<reference evidence="2" key="2">
    <citation type="submission" date="2022-01" db="EMBL/GenBank/DDBJ databases">
        <authorList>
            <person name="Yamashiro T."/>
            <person name="Shiraishi A."/>
            <person name="Satake H."/>
            <person name="Nakayama K."/>
        </authorList>
    </citation>
    <scope>NUCLEOTIDE SEQUENCE</scope>
</reference>
<evidence type="ECO:0000313" key="3">
    <source>
        <dbReference type="Proteomes" id="UP001151760"/>
    </source>
</evidence>
<sequence length="178" mass="19759">MNLHGYGVLIFKSSWFLVKFRRRYAVSPLMDTAYSSEDSVAKQVYHKPHELVGSKSDSTVLDVCHQDMASEKHDFTGEGSGNVGFDHMLDSVCKDDLVDDKGEEGLVKLDNMLSMKKNILDGKLDEKVDAQVEVDRATGQESTPPTATVTPPNFGTQRNTTWGATSYHKVQVTENDSK</sequence>
<feature type="compositionally biased region" description="Polar residues" evidence="1">
    <location>
        <begin position="139"/>
        <end position="160"/>
    </location>
</feature>
<protein>
    <submittedName>
        <fullName evidence="2">Uncharacterized protein</fullName>
    </submittedName>
</protein>
<reference evidence="2" key="1">
    <citation type="journal article" date="2022" name="Int. J. Mol. Sci.">
        <title>Draft Genome of Tanacetum Coccineum: Genomic Comparison of Closely Related Tanacetum-Family Plants.</title>
        <authorList>
            <person name="Yamashiro T."/>
            <person name="Shiraishi A."/>
            <person name="Nakayama K."/>
            <person name="Satake H."/>
        </authorList>
    </citation>
    <scope>NUCLEOTIDE SEQUENCE</scope>
</reference>
<comment type="caution">
    <text evidence="2">The sequence shown here is derived from an EMBL/GenBank/DDBJ whole genome shotgun (WGS) entry which is preliminary data.</text>
</comment>
<evidence type="ECO:0000313" key="2">
    <source>
        <dbReference type="EMBL" id="GJT48660.1"/>
    </source>
</evidence>
<proteinExistence type="predicted"/>
<gene>
    <name evidence="2" type="ORF">Tco_0974817</name>
</gene>
<organism evidence="2 3">
    <name type="scientific">Tanacetum coccineum</name>
    <dbReference type="NCBI Taxonomy" id="301880"/>
    <lineage>
        <taxon>Eukaryota</taxon>
        <taxon>Viridiplantae</taxon>
        <taxon>Streptophyta</taxon>
        <taxon>Embryophyta</taxon>
        <taxon>Tracheophyta</taxon>
        <taxon>Spermatophyta</taxon>
        <taxon>Magnoliopsida</taxon>
        <taxon>eudicotyledons</taxon>
        <taxon>Gunneridae</taxon>
        <taxon>Pentapetalae</taxon>
        <taxon>asterids</taxon>
        <taxon>campanulids</taxon>
        <taxon>Asterales</taxon>
        <taxon>Asteraceae</taxon>
        <taxon>Asteroideae</taxon>
        <taxon>Anthemideae</taxon>
        <taxon>Anthemidinae</taxon>
        <taxon>Tanacetum</taxon>
    </lineage>
</organism>